<reference evidence="1" key="1">
    <citation type="journal article" date="2015" name="Nature">
        <title>Complex archaea that bridge the gap between prokaryotes and eukaryotes.</title>
        <authorList>
            <person name="Spang A."/>
            <person name="Saw J.H."/>
            <person name="Jorgensen S.L."/>
            <person name="Zaremba-Niedzwiedzka K."/>
            <person name="Martijn J."/>
            <person name="Lind A.E."/>
            <person name="van Eijk R."/>
            <person name="Schleper C."/>
            <person name="Guy L."/>
            <person name="Ettema T.J."/>
        </authorList>
    </citation>
    <scope>NUCLEOTIDE SEQUENCE</scope>
</reference>
<organism evidence="1">
    <name type="scientific">marine sediment metagenome</name>
    <dbReference type="NCBI Taxonomy" id="412755"/>
    <lineage>
        <taxon>unclassified sequences</taxon>
        <taxon>metagenomes</taxon>
        <taxon>ecological metagenomes</taxon>
    </lineage>
</organism>
<comment type="caution">
    <text evidence="1">The sequence shown here is derived from an EMBL/GenBank/DDBJ whole genome shotgun (WGS) entry which is preliminary data.</text>
</comment>
<proteinExistence type="predicted"/>
<protein>
    <recommendedName>
        <fullName evidence="2">Benzylsuccinate synthase beta subunit domain-containing protein</fullName>
    </recommendedName>
</protein>
<name>A0A0F9B857_9ZZZZ</name>
<gene>
    <name evidence="1" type="ORF">LCGC14_2481910</name>
</gene>
<accession>A0A0F9B857</accession>
<evidence type="ECO:0000313" key="1">
    <source>
        <dbReference type="EMBL" id="KKL17800.1"/>
    </source>
</evidence>
<dbReference type="AlphaFoldDB" id="A0A0F9B857"/>
<dbReference type="EMBL" id="LAZR01039115">
    <property type="protein sequence ID" value="KKL17800.1"/>
    <property type="molecule type" value="Genomic_DNA"/>
</dbReference>
<sequence>MAQCKECKFYKPIDEAKGDCFGHEVPATLNSDNCPTNSFQPRN</sequence>
<evidence type="ECO:0008006" key="2">
    <source>
        <dbReference type="Google" id="ProtNLM"/>
    </source>
</evidence>